<evidence type="ECO:0000256" key="4">
    <source>
        <dbReference type="ARBA" id="ARBA00022679"/>
    </source>
</evidence>
<evidence type="ECO:0000256" key="3">
    <source>
        <dbReference type="ARBA" id="ARBA00022597"/>
    </source>
</evidence>
<organism evidence="8 9">
    <name type="scientific">Branchiibius hedensis</name>
    <dbReference type="NCBI Taxonomy" id="672460"/>
    <lineage>
        <taxon>Bacteria</taxon>
        <taxon>Bacillati</taxon>
        <taxon>Actinomycetota</taxon>
        <taxon>Actinomycetes</taxon>
        <taxon>Micrococcales</taxon>
        <taxon>Dermacoccaceae</taxon>
        <taxon>Branchiibius</taxon>
    </lineage>
</organism>
<proteinExistence type="predicted"/>
<protein>
    <submittedName>
        <fullName evidence="8">PTS system N-acetylglucosamine-specific IIA component, Glc family</fullName>
    </submittedName>
</protein>
<keyword evidence="2" id="KW-0813">Transport</keyword>
<evidence type="ECO:0000256" key="5">
    <source>
        <dbReference type="ARBA" id="ARBA00022683"/>
    </source>
</evidence>
<reference evidence="9" key="1">
    <citation type="submission" date="2016-10" db="EMBL/GenBank/DDBJ databases">
        <authorList>
            <person name="Varghese N."/>
            <person name="Submissions S."/>
        </authorList>
    </citation>
    <scope>NUCLEOTIDE SEQUENCE [LARGE SCALE GENOMIC DNA]</scope>
    <source>
        <strain evidence="9">DSM 22951</strain>
    </source>
</reference>
<dbReference type="AlphaFoldDB" id="A0A2Y8ZN81"/>
<dbReference type="OrthoDB" id="9797715at2"/>
<dbReference type="PANTHER" id="PTHR45008:SF1">
    <property type="entry name" value="PTS SYSTEM GLUCOSE-SPECIFIC EIIA COMPONENT"/>
    <property type="match status" value="1"/>
</dbReference>
<dbReference type="SUPFAM" id="SSF51261">
    <property type="entry name" value="Duplicated hybrid motif"/>
    <property type="match status" value="1"/>
</dbReference>
<keyword evidence="6" id="KW-0418">Kinase</keyword>
<evidence type="ECO:0000313" key="8">
    <source>
        <dbReference type="EMBL" id="SSA33254.1"/>
    </source>
</evidence>
<dbReference type="InterPro" id="IPR011055">
    <property type="entry name" value="Dup_hybrid_motif"/>
</dbReference>
<dbReference type="Pfam" id="PF00358">
    <property type="entry name" value="PTS_EIIA_1"/>
    <property type="match status" value="1"/>
</dbReference>
<evidence type="ECO:0000256" key="2">
    <source>
        <dbReference type="ARBA" id="ARBA00022448"/>
    </source>
</evidence>
<sequence>MKLLAPCAGRVIPITQVDDPVFAGEMVGPGVAIEPTLEPATVVSPISGTIVKVHPHAFVVLNAQEKLGVLVHLGINTVKLEGKGFEVLAAQGDTVAAGDPMVRWNPADITGEGETAGMLRTVPVVLLDRPAGSVDAGPARDVTAGEALFESVGD</sequence>
<dbReference type="PROSITE" id="PS51093">
    <property type="entry name" value="PTS_EIIA_TYPE_1"/>
    <property type="match status" value="1"/>
</dbReference>
<evidence type="ECO:0000259" key="7">
    <source>
        <dbReference type="PROSITE" id="PS51093"/>
    </source>
</evidence>
<dbReference type="GO" id="GO:0016301">
    <property type="term" value="F:kinase activity"/>
    <property type="evidence" value="ECO:0007669"/>
    <property type="project" value="UniProtKB-KW"/>
</dbReference>
<name>A0A2Y8ZN81_9MICO</name>
<dbReference type="EMBL" id="UESZ01000001">
    <property type="protein sequence ID" value="SSA33254.1"/>
    <property type="molecule type" value="Genomic_DNA"/>
</dbReference>
<keyword evidence="3" id="KW-0762">Sugar transport</keyword>
<dbReference type="GO" id="GO:0005737">
    <property type="term" value="C:cytoplasm"/>
    <property type="evidence" value="ECO:0007669"/>
    <property type="project" value="UniProtKB-SubCell"/>
</dbReference>
<keyword evidence="5" id="KW-0598">Phosphotransferase system</keyword>
<dbReference type="InterPro" id="IPR050890">
    <property type="entry name" value="PTS_EIIA_component"/>
</dbReference>
<dbReference type="InterPro" id="IPR001127">
    <property type="entry name" value="PTS_EIIA_1_perm"/>
</dbReference>
<dbReference type="PANTHER" id="PTHR45008">
    <property type="entry name" value="PTS SYSTEM GLUCOSE-SPECIFIC EIIA COMPONENT"/>
    <property type="match status" value="1"/>
</dbReference>
<dbReference type="GO" id="GO:0009401">
    <property type="term" value="P:phosphoenolpyruvate-dependent sugar phosphotransferase system"/>
    <property type="evidence" value="ECO:0007669"/>
    <property type="project" value="UniProtKB-KW"/>
</dbReference>
<accession>A0A2Y8ZN81</accession>
<gene>
    <name evidence="8" type="ORF">SAMN04489750_0527</name>
</gene>
<feature type="domain" description="PTS EIIA type-1" evidence="7">
    <location>
        <begin position="19"/>
        <end position="128"/>
    </location>
</feature>
<evidence type="ECO:0000313" key="9">
    <source>
        <dbReference type="Proteomes" id="UP000250028"/>
    </source>
</evidence>
<dbReference type="Proteomes" id="UP000250028">
    <property type="component" value="Unassembled WGS sequence"/>
</dbReference>
<evidence type="ECO:0000256" key="1">
    <source>
        <dbReference type="ARBA" id="ARBA00004496"/>
    </source>
</evidence>
<keyword evidence="9" id="KW-1185">Reference proteome</keyword>
<dbReference type="RefSeq" id="WP_109683975.1">
    <property type="nucleotide sequence ID" value="NZ_QGDN01000001.1"/>
</dbReference>
<keyword evidence="4" id="KW-0808">Transferase</keyword>
<comment type="subcellular location">
    <subcellularLocation>
        <location evidence="1">Cytoplasm</location>
    </subcellularLocation>
</comment>
<dbReference type="Gene3D" id="2.70.70.10">
    <property type="entry name" value="Glucose Permease (Domain IIA)"/>
    <property type="match status" value="1"/>
</dbReference>
<evidence type="ECO:0000256" key="6">
    <source>
        <dbReference type="ARBA" id="ARBA00022777"/>
    </source>
</evidence>